<evidence type="ECO:0000313" key="3">
    <source>
        <dbReference type="EMBL" id="KFU78539.1"/>
    </source>
</evidence>
<evidence type="ECO:0000313" key="4">
    <source>
        <dbReference type="Proteomes" id="UP000256220"/>
    </source>
</evidence>
<dbReference type="InterPro" id="IPR023796">
    <property type="entry name" value="Serpin_dom"/>
</dbReference>
<gene>
    <name evidence="3" type="ORF">BB31_25560</name>
</gene>
<sequence length="431" mass="45225">MLNVLTGPGHDGETSAFRLARCNRTGHEDRLPVMTVFTRSLALGLVVLLTACGAEPAREEPPAPLPVTQQVASDMAAAVEAAGGFGLDLLTAPALASGPNLVLSPVSVSTAVQMVGAGAKGDTAAQIRKVLRLPGDGPPVPPVAGHEDLKVSNTAWIQRGLGIKPGYRDVVRDRFGAATRDEDFVADPGGARDRINRTVADQTQGRIEDLFPEKSITGDTRLVLANALYLKVPWAREFPRDLTMDAPFTRADGSAVTVPMMRTAPEIQLGYAEGPGYQAVTLPYRGGRLAFTVIVPAAIDALRGKGIAALLGEIRPATVELAMPRFTVRSALDLTAPLKEAGMPTAFEPGADFSGITDEARLRIASVQHKTFVQVDEEGTEAAAATGVDARAVSAELPRTVTADRPFLFVITDTATGAPLFLGRIGDPAAG</sequence>
<dbReference type="InterPro" id="IPR036186">
    <property type="entry name" value="Serpin_sf"/>
</dbReference>
<dbReference type="Gene3D" id="3.30.497.10">
    <property type="entry name" value="Antithrombin, subunit I, domain 2"/>
    <property type="match status" value="1"/>
</dbReference>
<dbReference type="Gene3D" id="2.30.39.10">
    <property type="entry name" value="Alpha-1-antitrypsin, domain 1"/>
    <property type="match status" value="1"/>
</dbReference>
<accession>A0A2P2FP98</accession>
<dbReference type="GO" id="GO:0005615">
    <property type="term" value="C:extracellular space"/>
    <property type="evidence" value="ECO:0007669"/>
    <property type="project" value="InterPro"/>
</dbReference>
<dbReference type="EMBL" id="JFBM01000024">
    <property type="protein sequence ID" value="KFU78539.1"/>
    <property type="molecule type" value="Genomic_DNA"/>
</dbReference>
<proteinExistence type="inferred from homology"/>
<dbReference type="InterPro" id="IPR023795">
    <property type="entry name" value="Serpin_CS"/>
</dbReference>
<protein>
    <recommendedName>
        <fullName evidence="2">Serpin domain-containing protein</fullName>
    </recommendedName>
</protein>
<dbReference type="AlphaFoldDB" id="A0A2P2FP98"/>
<comment type="caution">
    <text evidence="3">The sequence shown here is derived from an EMBL/GenBank/DDBJ whole genome shotgun (WGS) entry which is preliminary data.</text>
</comment>
<name>A0A2P2FP98_AMYLU</name>
<evidence type="ECO:0000256" key="1">
    <source>
        <dbReference type="RuleBase" id="RU000411"/>
    </source>
</evidence>
<comment type="similarity">
    <text evidence="1">Belongs to the serpin family.</text>
</comment>
<dbReference type="InterPro" id="IPR042185">
    <property type="entry name" value="Serpin_sf_2"/>
</dbReference>
<dbReference type="SUPFAM" id="SSF56574">
    <property type="entry name" value="Serpins"/>
    <property type="match status" value="1"/>
</dbReference>
<dbReference type="Proteomes" id="UP000256220">
    <property type="component" value="Unassembled WGS sequence"/>
</dbReference>
<dbReference type="SMART" id="SM00093">
    <property type="entry name" value="SERPIN"/>
    <property type="match status" value="1"/>
</dbReference>
<keyword evidence="4" id="KW-1185">Reference proteome</keyword>
<dbReference type="CDD" id="cd19590">
    <property type="entry name" value="serpin_thermopin-like"/>
    <property type="match status" value="1"/>
</dbReference>
<dbReference type="PANTHER" id="PTHR11461">
    <property type="entry name" value="SERINE PROTEASE INHIBITOR, SERPIN"/>
    <property type="match status" value="1"/>
</dbReference>
<dbReference type="GO" id="GO:0004867">
    <property type="term" value="F:serine-type endopeptidase inhibitor activity"/>
    <property type="evidence" value="ECO:0007669"/>
    <property type="project" value="InterPro"/>
</dbReference>
<reference evidence="3 4" key="1">
    <citation type="journal article" date="2014" name="Genome Announc.">
        <title>Draft Genome Sequence of Amycolatopsis lurida NRRL 2430, Producer of the Glycopeptide Family Antibiotic Ristocetin.</title>
        <authorList>
            <person name="Kwun M.J."/>
            <person name="Hong H.J."/>
        </authorList>
    </citation>
    <scope>NUCLEOTIDE SEQUENCE [LARGE SCALE GENOMIC DNA]</scope>
    <source>
        <strain evidence="3 4">NRRL 2430</strain>
    </source>
</reference>
<dbReference type="InterPro" id="IPR042178">
    <property type="entry name" value="Serpin_sf_1"/>
</dbReference>
<evidence type="ECO:0000259" key="2">
    <source>
        <dbReference type="SMART" id="SM00093"/>
    </source>
</evidence>
<dbReference type="InterPro" id="IPR000215">
    <property type="entry name" value="Serpin_fam"/>
</dbReference>
<dbReference type="PANTHER" id="PTHR11461:SF211">
    <property type="entry name" value="GH10112P-RELATED"/>
    <property type="match status" value="1"/>
</dbReference>
<dbReference type="Pfam" id="PF00079">
    <property type="entry name" value="Serpin"/>
    <property type="match status" value="1"/>
</dbReference>
<organism evidence="3 4">
    <name type="scientific">Amycolatopsis lurida NRRL 2430</name>
    <dbReference type="NCBI Taxonomy" id="1460371"/>
    <lineage>
        <taxon>Bacteria</taxon>
        <taxon>Bacillati</taxon>
        <taxon>Actinomycetota</taxon>
        <taxon>Actinomycetes</taxon>
        <taxon>Pseudonocardiales</taxon>
        <taxon>Pseudonocardiaceae</taxon>
        <taxon>Amycolatopsis</taxon>
    </lineage>
</organism>
<dbReference type="PROSITE" id="PS00284">
    <property type="entry name" value="SERPIN"/>
    <property type="match status" value="1"/>
</dbReference>
<feature type="domain" description="Serpin" evidence="2">
    <location>
        <begin position="87"/>
        <end position="428"/>
    </location>
</feature>